<dbReference type="GO" id="GO:0005739">
    <property type="term" value="C:mitochondrion"/>
    <property type="evidence" value="ECO:0007669"/>
    <property type="project" value="TreeGrafter"/>
</dbReference>
<dbReference type="SUPFAM" id="SSF56091">
    <property type="entry name" value="DNA ligase/mRNA capping enzyme, catalytic domain"/>
    <property type="match status" value="1"/>
</dbReference>
<dbReference type="EMBL" id="JABFAA010000004">
    <property type="protein sequence ID" value="MBA0680774.1"/>
    <property type="molecule type" value="Genomic_DNA"/>
</dbReference>
<evidence type="ECO:0000256" key="1">
    <source>
        <dbReference type="ARBA" id="ARBA00007572"/>
    </source>
</evidence>
<dbReference type="Gene3D" id="3.30.470.30">
    <property type="entry name" value="DNA ligase/mRNA capping enzyme"/>
    <property type="match status" value="2"/>
</dbReference>
<dbReference type="PANTHER" id="PTHR45674:SF4">
    <property type="entry name" value="DNA LIGASE 1"/>
    <property type="match status" value="1"/>
</dbReference>
<feature type="non-terminal residue" evidence="10">
    <location>
        <position position="1"/>
    </location>
</feature>
<dbReference type="GO" id="GO:0006310">
    <property type="term" value="P:DNA recombination"/>
    <property type="evidence" value="ECO:0007669"/>
    <property type="project" value="UniProtKB-KW"/>
</dbReference>
<dbReference type="GO" id="GO:0006273">
    <property type="term" value="P:lagging strand elongation"/>
    <property type="evidence" value="ECO:0007669"/>
    <property type="project" value="TreeGrafter"/>
</dbReference>
<feature type="domain" description="ATP-dependent DNA ligase family profile" evidence="9">
    <location>
        <begin position="300"/>
        <end position="376"/>
    </location>
</feature>
<reference evidence="10 11" key="1">
    <citation type="journal article" date="2019" name="Genome Biol. Evol.">
        <title>Insights into the evolution of the New World diploid cottons (Gossypium, subgenus Houzingenia) based on genome sequencing.</title>
        <authorList>
            <person name="Grover C.E."/>
            <person name="Arick M.A. 2nd"/>
            <person name="Thrash A."/>
            <person name="Conover J.L."/>
            <person name="Sanders W.S."/>
            <person name="Peterson D.G."/>
            <person name="Frelichowski J.E."/>
            <person name="Scheffler J.A."/>
            <person name="Scheffler B.E."/>
            <person name="Wendel J.F."/>
        </authorList>
    </citation>
    <scope>NUCLEOTIDE SEQUENCE [LARGE SCALE GENOMIC DNA]</scope>
    <source>
        <strain evidence="10">185</strain>
        <tissue evidence="10">Leaf</tissue>
    </source>
</reference>
<dbReference type="InterPro" id="IPR036599">
    <property type="entry name" value="DNA_ligase_N_sf"/>
</dbReference>
<protein>
    <recommendedName>
        <fullName evidence="9">ATP-dependent DNA ligase family profile domain-containing protein</fullName>
    </recommendedName>
</protein>
<dbReference type="Pfam" id="PF01068">
    <property type="entry name" value="DNA_ligase_A_M"/>
    <property type="match status" value="1"/>
</dbReference>
<dbReference type="Proteomes" id="UP000593577">
    <property type="component" value="Unassembled WGS sequence"/>
</dbReference>
<keyword evidence="3" id="KW-0547">Nucleotide-binding</keyword>
<proteinExistence type="inferred from homology"/>
<dbReference type="PROSITE" id="PS00697">
    <property type="entry name" value="DNA_LIGASE_A1"/>
    <property type="match status" value="1"/>
</dbReference>
<dbReference type="InterPro" id="IPR012308">
    <property type="entry name" value="DNA_ligase_ATP-dep_N"/>
</dbReference>
<gene>
    <name evidence="10" type="ORF">Goari_012456</name>
</gene>
<evidence type="ECO:0000256" key="4">
    <source>
        <dbReference type="ARBA" id="ARBA00022763"/>
    </source>
</evidence>
<dbReference type="InterPro" id="IPR016059">
    <property type="entry name" value="DNA_ligase_ATP-dep_CS"/>
</dbReference>
<evidence type="ECO:0000313" key="11">
    <source>
        <dbReference type="Proteomes" id="UP000593577"/>
    </source>
</evidence>
<keyword evidence="6" id="KW-0233">DNA recombination</keyword>
<dbReference type="GO" id="GO:0006281">
    <property type="term" value="P:DNA repair"/>
    <property type="evidence" value="ECO:0007669"/>
    <property type="project" value="UniProtKB-KW"/>
</dbReference>
<dbReference type="GO" id="GO:0005634">
    <property type="term" value="C:nucleus"/>
    <property type="evidence" value="ECO:0007669"/>
    <property type="project" value="TreeGrafter"/>
</dbReference>
<dbReference type="Pfam" id="PF04675">
    <property type="entry name" value="DNA_ligase_A_N"/>
    <property type="match status" value="1"/>
</dbReference>
<dbReference type="PROSITE" id="PS50160">
    <property type="entry name" value="DNA_LIGASE_A3"/>
    <property type="match status" value="1"/>
</dbReference>
<dbReference type="GO" id="GO:0003677">
    <property type="term" value="F:DNA binding"/>
    <property type="evidence" value="ECO:0007669"/>
    <property type="project" value="InterPro"/>
</dbReference>
<feature type="non-terminal residue" evidence="10">
    <location>
        <position position="461"/>
    </location>
</feature>
<name>A0A7J8X1F5_GOSAI</name>
<sequence>QPRTTLPLPLPPRNASPSSPRRRRPNTKGTTIDGLENSIEDSPKPNSNETQKPPDSKKTKVVGISEKTAELKAKIGFLKKKPADFDPKTVACWEKGERVPFLFLCLASDSMSNETSQILITGIGCNMLRTVIYTTPVDLLAMAYLAANKLAPTHEGLELGIGEASIIKFLTEAYGRTEPHIKSLLDLQITSNKDLCRCIMVKGQGKVNVEEAAKIVKQVFSVLPVYDKVVPALLTSGIWNLPKTCSFTVGVPVEPMKAKSTNSVVKIVNKFQDTDFVCEYKYDGERAQILSTRARKNVLLSDIKVDVCIFAFDILYLNGQALLQEQLEIRKERLYDSFEEETVFFQFATALTSNDLEEIQSFLNSDIGDTLDLLPVAAFHGKRTGIGFTEAVCEECSASLRSKVIPEPKQSYYHYTGEMPDVWFEAAELAMTLVRRLSSFFHNKVGWDVCAPTLHHDREKH</sequence>
<feature type="region of interest" description="Disordered" evidence="8">
    <location>
        <begin position="1"/>
        <end position="61"/>
    </location>
</feature>
<keyword evidence="11" id="KW-1185">Reference proteome</keyword>
<evidence type="ECO:0000259" key="9">
    <source>
        <dbReference type="PROSITE" id="PS50160"/>
    </source>
</evidence>
<dbReference type="PANTHER" id="PTHR45674">
    <property type="entry name" value="DNA LIGASE 1/3 FAMILY MEMBER"/>
    <property type="match status" value="1"/>
</dbReference>
<accession>A0A7J8X1F5</accession>
<keyword evidence="2" id="KW-0436">Ligase</keyword>
<evidence type="ECO:0000256" key="8">
    <source>
        <dbReference type="SAM" id="MobiDB-lite"/>
    </source>
</evidence>
<dbReference type="SUPFAM" id="SSF117018">
    <property type="entry name" value="ATP-dependent DNA ligase DNA-binding domain"/>
    <property type="match status" value="1"/>
</dbReference>
<evidence type="ECO:0000256" key="6">
    <source>
        <dbReference type="ARBA" id="ARBA00023172"/>
    </source>
</evidence>
<comment type="similarity">
    <text evidence="1">Belongs to the ATP-dependent DNA ligase family.</text>
</comment>
<evidence type="ECO:0000313" key="10">
    <source>
        <dbReference type="EMBL" id="MBA0680774.1"/>
    </source>
</evidence>
<dbReference type="GO" id="GO:0003910">
    <property type="term" value="F:DNA ligase (ATP) activity"/>
    <property type="evidence" value="ECO:0007669"/>
    <property type="project" value="InterPro"/>
</dbReference>
<dbReference type="Gene3D" id="1.10.3260.10">
    <property type="entry name" value="DNA ligase, ATP-dependent, N-terminal domain"/>
    <property type="match status" value="2"/>
</dbReference>
<dbReference type="InterPro" id="IPR050191">
    <property type="entry name" value="ATP-dep_DNA_ligase"/>
</dbReference>
<keyword evidence="7" id="KW-0234">DNA repair</keyword>
<evidence type="ECO:0000256" key="3">
    <source>
        <dbReference type="ARBA" id="ARBA00022741"/>
    </source>
</evidence>
<evidence type="ECO:0000256" key="5">
    <source>
        <dbReference type="ARBA" id="ARBA00022840"/>
    </source>
</evidence>
<comment type="caution">
    <text evidence="10">The sequence shown here is derived from an EMBL/GenBank/DDBJ whole genome shotgun (WGS) entry which is preliminary data.</text>
</comment>
<evidence type="ECO:0000256" key="7">
    <source>
        <dbReference type="ARBA" id="ARBA00023204"/>
    </source>
</evidence>
<organism evidence="10 11">
    <name type="scientific">Gossypium aridum</name>
    <name type="common">American cotton</name>
    <name type="synonym">Erioxylum aridum</name>
    <dbReference type="NCBI Taxonomy" id="34290"/>
    <lineage>
        <taxon>Eukaryota</taxon>
        <taxon>Viridiplantae</taxon>
        <taxon>Streptophyta</taxon>
        <taxon>Embryophyta</taxon>
        <taxon>Tracheophyta</taxon>
        <taxon>Spermatophyta</taxon>
        <taxon>Magnoliopsida</taxon>
        <taxon>eudicotyledons</taxon>
        <taxon>Gunneridae</taxon>
        <taxon>Pentapetalae</taxon>
        <taxon>rosids</taxon>
        <taxon>malvids</taxon>
        <taxon>Malvales</taxon>
        <taxon>Malvaceae</taxon>
        <taxon>Malvoideae</taxon>
        <taxon>Gossypium</taxon>
    </lineage>
</organism>
<dbReference type="InterPro" id="IPR012310">
    <property type="entry name" value="DNA_ligase_ATP-dep_cent"/>
</dbReference>
<keyword evidence="5" id="KW-0067">ATP-binding</keyword>
<evidence type="ECO:0000256" key="2">
    <source>
        <dbReference type="ARBA" id="ARBA00022598"/>
    </source>
</evidence>
<dbReference type="AlphaFoldDB" id="A0A7J8X1F5"/>
<dbReference type="GO" id="GO:0005524">
    <property type="term" value="F:ATP binding"/>
    <property type="evidence" value="ECO:0007669"/>
    <property type="project" value="UniProtKB-KW"/>
</dbReference>
<keyword evidence="4" id="KW-0227">DNA damage</keyword>